<dbReference type="RefSeq" id="WP_014254492.1">
    <property type="nucleotide sequence ID" value="NC_016627.1"/>
</dbReference>
<dbReference type="Pfam" id="PF14277">
    <property type="entry name" value="DUF4364"/>
    <property type="match status" value="1"/>
</dbReference>
<dbReference type="STRING" id="720554.Clocl_1215"/>
<dbReference type="HOGENOM" id="CLU_103675_1_0_9"/>
<protein>
    <recommendedName>
        <fullName evidence="3">DUF4364 domain-containing protein</fullName>
    </recommendedName>
</protein>
<reference evidence="2" key="1">
    <citation type="submission" date="2011-12" db="EMBL/GenBank/DDBJ databases">
        <title>Complete sequence of Clostridium clariflavum DSM 19732.</title>
        <authorList>
            <consortium name="US DOE Joint Genome Institute"/>
            <person name="Lucas S."/>
            <person name="Han J."/>
            <person name="Lapidus A."/>
            <person name="Cheng J.-F."/>
            <person name="Goodwin L."/>
            <person name="Pitluck S."/>
            <person name="Peters L."/>
            <person name="Teshima H."/>
            <person name="Detter J.C."/>
            <person name="Han C."/>
            <person name="Tapia R."/>
            <person name="Land M."/>
            <person name="Hauser L."/>
            <person name="Kyrpides N."/>
            <person name="Ivanova N."/>
            <person name="Pagani I."/>
            <person name="Kitzmiller T."/>
            <person name="Lynd L."/>
            <person name="Izquierdo J."/>
            <person name="Woyke T."/>
        </authorList>
    </citation>
    <scope>NUCLEOTIDE SEQUENCE [LARGE SCALE GENOMIC DNA]</scope>
    <source>
        <strain evidence="2">DSM 19732 / NBRC 101661 / EBR45</strain>
    </source>
</reference>
<organism evidence="1 2">
    <name type="scientific">Acetivibrio clariflavus (strain DSM 19732 / NBRC 101661 / EBR45)</name>
    <name type="common">Clostridium clariflavum</name>
    <dbReference type="NCBI Taxonomy" id="720554"/>
    <lineage>
        <taxon>Bacteria</taxon>
        <taxon>Bacillati</taxon>
        <taxon>Bacillota</taxon>
        <taxon>Clostridia</taxon>
        <taxon>Eubacteriales</taxon>
        <taxon>Oscillospiraceae</taxon>
        <taxon>Acetivibrio</taxon>
    </lineage>
</organism>
<proteinExistence type="predicted"/>
<evidence type="ECO:0000313" key="1">
    <source>
        <dbReference type="EMBL" id="AEV67876.1"/>
    </source>
</evidence>
<dbReference type="eggNOG" id="COG3432">
    <property type="taxonomic scope" value="Bacteria"/>
</dbReference>
<dbReference type="OrthoDB" id="9783597at2"/>
<dbReference type="EMBL" id="CP003065">
    <property type="protein sequence ID" value="AEV67876.1"/>
    <property type="molecule type" value="Genomic_DNA"/>
</dbReference>
<dbReference type="Proteomes" id="UP000005435">
    <property type="component" value="Chromosome"/>
</dbReference>
<dbReference type="InterPro" id="IPR025374">
    <property type="entry name" value="DUF4364"/>
</dbReference>
<keyword evidence="2" id="KW-1185">Reference proteome</keyword>
<dbReference type="InterPro" id="IPR036388">
    <property type="entry name" value="WH-like_DNA-bd_sf"/>
</dbReference>
<reference evidence="1 2" key="2">
    <citation type="journal article" date="2012" name="Stand. Genomic Sci.">
        <title>Complete Genome Sequence of Clostridium clariflavum DSM 19732.</title>
        <authorList>
            <person name="Izquierdo J.A."/>
            <person name="Goodwin L."/>
            <person name="Davenport K.W."/>
            <person name="Teshima H."/>
            <person name="Bruce D."/>
            <person name="Detter C."/>
            <person name="Tapia R."/>
            <person name="Han S."/>
            <person name="Land M."/>
            <person name="Hauser L."/>
            <person name="Jeffries C.D."/>
            <person name="Han J."/>
            <person name="Pitluck S."/>
            <person name="Nolan M."/>
            <person name="Chen A."/>
            <person name="Huntemann M."/>
            <person name="Mavromatis K."/>
            <person name="Mikhailova N."/>
            <person name="Liolios K."/>
            <person name="Woyke T."/>
            <person name="Lynd L.R."/>
        </authorList>
    </citation>
    <scope>NUCLEOTIDE SEQUENCE [LARGE SCALE GENOMIC DNA]</scope>
    <source>
        <strain evidence="2">DSM 19732 / NBRC 101661 / EBR45</strain>
    </source>
</reference>
<dbReference type="AlphaFoldDB" id="G8LYX4"/>
<dbReference type="KEGG" id="ccl:Clocl_1215"/>
<evidence type="ECO:0000313" key="2">
    <source>
        <dbReference type="Proteomes" id="UP000005435"/>
    </source>
</evidence>
<evidence type="ECO:0008006" key="3">
    <source>
        <dbReference type="Google" id="ProtNLM"/>
    </source>
</evidence>
<accession>G8LYX4</accession>
<gene>
    <name evidence="1" type="ordered locus">Clocl_1215</name>
</gene>
<dbReference type="Gene3D" id="1.10.10.10">
    <property type="entry name" value="Winged helix-like DNA-binding domain superfamily/Winged helix DNA-binding domain"/>
    <property type="match status" value="1"/>
</dbReference>
<name>G8LYX4_ACECE</name>
<sequence>MSALKNKELAENKLILLYIIDMAKMPISNLQITKIILENQFMNYFIFQQFLNELCELEYLSAEVKDNKTFYTITPAGKQILDYFINHIPIGIKNNIDRSITEIRKRIKNETLVRAEYKPESENEFIVKCQVHEDNFSLIDLEISVGTKSDCNTICENWKKYSHQIYEEILASLMKKRD</sequence>